<dbReference type="InterPro" id="IPR000914">
    <property type="entry name" value="SBP_5_dom"/>
</dbReference>
<dbReference type="EMBL" id="JADBEM010000001">
    <property type="protein sequence ID" value="MBE1610166.1"/>
    <property type="molecule type" value="Genomic_DNA"/>
</dbReference>
<evidence type="ECO:0000313" key="2">
    <source>
        <dbReference type="EMBL" id="MBE1610166.1"/>
    </source>
</evidence>
<dbReference type="Gene3D" id="3.10.105.10">
    <property type="entry name" value="Dipeptide-binding Protein, Domain 3"/>
    <property type="match status" value="1"/>
</dbReference>
<name>A0A927N0S3_9ACTN</name>
<proteinExistence type="predicted"/>
<keyword evidence="3" id="KW-1185">Reference proteome</keyword>
<dbReference type="SUPFAM" id="SSF53850">
    <property type="entry name" value="Periplasmic binding protein-like II"/>
    <property type="match status" value="1"/>
</dbReference>
<dbReference type="Gene3D" id="3.40.190.10">
    <property type="entry name" value="Periplasmic binding protein-like II"/>
    <property type="match status" value="1"/>
</dbReference>
<dbReference type="PANTHER" id="PTHR30290:SF62">
    <property type="entry name" value="OLIGOPEPTIDE ABC TRANSPORTER, PERIPLASMIC OLIGOPEPTIDE-BINDING PROTEIN"/>
    <property type="match status" value="1"/>
</dbReference>
<organism evidence="2 3">
    <name type="scientific">Actinopolymorpha pittospori</name>
    <dbReference type="NCBI Taxonomy" id="648752"/>
    <lineage>
        <taxon>Bacteria</taxon>
        <taxon>Bacillati</taxon>
        <taxon>Actinomycetota</taxon>
        <taxon>Actinomycetes</taxon>
        <taxon>Propionibacteriales</taxon>
        <taxon>Actinopolymorphaceae</taxon>
        <taxon>Actinopolymorpha</taxon>
    </lineage>
</organism>
<comment type="caution">
    <text evidence="2">The sequence shown here is derived from an EMBL/GenBank/DDBJ whole genome shotgun (WGS) entry which is preliminary data.</text>
</comment>
<dbReference type="RefSeq" id="WP_192753576.1">
    <property type="nucleotide sequence ID" value="NZ_BAABJL010000131.1"/>
</dbReference>
<evidence type="ECO:0000259" key="1">
    <source>
        <dbReference type="Pfam" id="PF00496"/>
    </source>
</evidence>
<reference evidence="2" key="1">
    <citation type="submission" date="2020-10" db="EMBL/GenBank/DDBJ databases">
        <title>Sequencing the genomes of 1000 actinobacteria strains.</title>
        <authorList>
            <person name="Klenk H.-P."/>
        </authorList>
    </citation>
    <scope>NUCLEOTIDE SEQUENCE</scope>
    <source>
        <strain evidence="2">DSM 45354</strain>
    </source>
</reference>
<accession>A0A927N0S3</accession>
<sequence length="546" mass="62328">MNATAGYDQILRWDPTFTKTFPDIAESYDIDESGKEHRFHLREGMRWSDGHPFTADDLLFAYNDVLLNEELYPAAPAYLAPTGAPAKIRKIDNHTVAFTFDLPNGIFPMWLASSEGLSLVTLPRHYLSRFHPKFNADAEDSARQQGFSQWSQLLLAKTDRWGNPDLPTLSAWKPAAASTSRIVLERNPYYWKVDTDGNQLPYIDRIAYHLMSDPQVILLKVSNGEIDFDMWRVGTPAFKPVLASKREQGRFHFFDCNWSFNNNMNIAFNLCHKDPALRAVFQNKDFRVGMSYAIDRKEIITGVLQRQGRPWQAAPRPESVFYDEEFATQYTEHDLAKANEHLDRAGLGQRDGNGFRLRPDGRRLFFSVMVPSTNGDPTFAPTMDLVRGYWRAVGVDVNIQSLDITLYTSRTNGNDFDAQVYQGDGGLNAMLIPQWYLPTGAGSRFAVPWGEWYESRGRAGERPPARVREQLALYDEAQQTVDLKEQKRLFMEVLRISKEQFYAIGTSLAPRTFGVATDRLHNVPKNIVRLYPNPGATNLPQFFIED</sequence>
<dbReference type="AlphaFoldDB" id="A0A927N0S3"/>
<dbReference type="Pfam" id="PF00496">
    <property type="entry name" value="SBP_bac_5"/>
    <property type="match status" value="1"/>
</dbReference>
<feature type="domain" description="Solute-binding protein family 5" evidence="1">
    <location>
        <begin position="22"/>
        <end position="424"/>
    </location>
</feature>
<dbReference type="InterPro" id="IPR039424">
    <property type="entry name" value="SBP_5"/>
</dbReference>
<dbReference type="Proteomes" id="UP000638648">
    <property type="component" value="Unassembled WGS sequence"/>
</dbReference>
<dbReference type="PANTHER" id="PTHR30290">
    <property type="entry name" value="PERIPLASMIC BINDING COMPONENT OF ABC TRANSPORTER"/>
    <property type="match status" value="1"/>
</dbReference>
<protein>
    <submittedName>
        <fullName evidence="2">Peptide/nickel transport system substrate-binding protein</fullName>
    </submittedName>
</protein>
<gene>
    <name evidence="2" type="ORF">HEB94_007014</name>
</gene>
<evidence type="ECO:0000313" key="3">
    <source>
        <dbReference type="Proteomes" id="UP000638648"/>
    </source>
</evidence>
<dbReference type="CDD" id="cd08500">
    <property type="entry name" value="PBP2_NikA_DppA_OppA_like_4"/>
    <property type="match status" value="1"/>
</dbReference>
<dbReference type="GO" id="GO:0015833">
    <property type="term" value="P:peptide transport"/>
    <property type="evidence" value="ECO:0007669"/>
    <property type="project" value="TreeGrafter"/>
</dbReference>
<dbReference type="GO" id="GO:1904680">
    <property type="term" value="F:peptide transmembrane transporter activity"/>
    <property type="evidence" value="ECO:0007669"/>
    <property type="project" value="TreeGrafter"/>
</dbReference>